<dbReference type="Proteomes" id="UP000182124">
    <property type="component" value="Unassembled WGS sequence"/>
</dbReference>
<evidence type="ECO:0000313" key="2">
    <source>
        <dbReference type="EMBL" id="SCX14330.1"/>
    </source>
</evidence>
<dbReference type="EMBL" id="FMTY01000005">
    <property type="protein sequence ID" value="SCX14330.1"/>
    <property type="molecule type" value="Genomic_DNA"/>
</dbReference>
<dbReference type="NCBIfam" id="TIGR04131">
    <property type="entry name" value="Bac_Flav_CTERM"/>
    <property type="match status" value="1"/>
</dbReference>
<dbReference type="Pfam" id="PF19406">
    <property type="entry name" value="PKD_5"/>
    <property type="match status" value="7"/>
</dbReference>
<name>A0A1G4VZB8_9FLAO</name>
<accession>A0A1G4VZB8</accession>
<dbReference type="RefSeq" id="WP_143000942.1">
    <property type="nucleotide sequence ID" value="NZ_FMTY01000005.1"/>
</dbReference>
<reference evidence="2 3" key="1">
    <citation type="submission" date="2016-10" db="EMBL/GenBank/DDBJ databases">
        <authorList>
            <person name="de Groot N.N."/>
        </authorList>
    </citation>
    <scope>NUCLEOTIDE SEQUENCE [LARGE SCALE GENOMIC DNA]</scope>
    <source>
        <strain evidence="2 3">CGMCC 1.3801</strain>
    </source>
</reference>
<feature type="domain" description="PKD-like" evidence="1">
    <location>
        <begin position="503"/>
        <end position="583"/>
    </location>
</feature>
<evidence type="ECO:0000259" key="1">
    <source>
        <dbReference type="Pfam" id="PF19406"/>
    </source>
</evidence>
<dbReference type="InterPro" id="IPR026341">
    <property type="entry name" value="T9SS_type_B"/>
</dbReference>
<feature type="non-terminal residue" evidence="2">
    <location>
        <position position="1"/>
    </location>
</feature>
<feature type="domain" description="PKD-like" evidence="1">
    <location>
        <begin position="52"/>
        <end position="133"/>
    </location>
</feature>
<feature type="domain" description="PKD-like" evidence="1">
    <location>
        <begin position="142"/>
        <end position="223"/>
    </location>
</feature>
<dbReference type="Pfam" id="PF13585">
    <property type="entry name" value="CHU_C"/>
    <property type="match status" value="1"/>
</dbReference>
<evidence type="ECO:0000313" key="3">
    <source>
        <dbReference type="Proteomes" id="UP000182124"/>
    </source>
</evidence>
<sequence>AATGAITPSTSTAGTYTVTYTIPASGGCAAVPVTTSVTIYQVPNAIATPASQTICSATATNIALSSAVSGTTYAWTVVQTGVSGASNGNGNSIIQTLTATGFVSGTAVYTITPTANGCAGTPITVTITVNPTPNAIATPASQTICSATATNIALSSAVSGTTYAWTVVQTGVSGASNGSGNTIVQTLTATGSVSGTAVYTVTPTANGCTGTPMTVTITVTPIPNAIATPSSQTICSGTANNIALSSAVAGTTYTWTVVQTGVTGAANGGGAAISQTLTTTGITPGTAVYTVTPVANGCIGSPIDVTITVNPAPVVTATPASEMICSGQSTGITLSSTITGTTYSWTVVQTGVTGASNGSGNMISQLLTTTGAAIGTVVYTVTPMYNGCAGAPLTIQVTVTPKVTMTATAVSSNICSGETATITFASSLPNTVYNWNVVQTYATGASNGTGTSISQMLTATGNVQGQAVYTITPVVNGCEGIPVTVIVNVNPIPVVTANPSSSTICSGTATNIVLTGNLPNTTFTWSVIHTGVFGAVSGSGSVINQTLTITGSVPQTATYIITPSANGCTGTPITVTVTVNPTPEVFGTPLRTVICSGDNAEFSLTPNIPGTTFTWTVNQQGVSGAFDGSGNGNPQTVSQQLQTTGNAIGTVTYTVTPSANGCDGTPITITFTVHPLPTADIPDGMVCVDAGTGSLIYGYPMNTGLSDATHDFQWYFGTDLTTVIGTGSSYTATQAGQYTVSIVSTTAPGCSNVIIVDVTESNPASALNLYVNEAFSNNPTITAIVTGGSGNYQYQLDGGAYQTSNEFTGILPGLHEVHVIDLDGCTDLTQTIYVIGYPHFFTPNGDGYNETWNIWDLQDQPNAEIMIFDRYGKFIKQISPVGEGWNGTYNGELLPSTDYWFTVKFKDGVNKEERIFKAHFSMKR</sequence>
<dbReference type="eggNOG" id="COG3291">
    <property type="taxonomic scope" value="Bacteria"/>
</dbReference>
<organism evidence="2 3">
    <name type="scientific">Flavobacterium saliperosum</name>
    <dbReference type="NCBI Taxonomy" id="329186"/>
    <lineage>
        <taxon>Bacteria</taxon>
        <taxon>Pseudomonadati</taxon>
        <taxon>Bacteroidota</taxon>
        <taxon>Flavobacteriia</taxon>
        <taxon>Flavobacteriales</taxon>
        <taxon>Flavobacteriaceae</taxon>
        <taxon>Flavobacterium</taxon>
    </lineage>
</organism>
<dbReference type="eggNOG" id="COG3210">
    <property type="taxonomic scope" value="Bacteria"/>
</dbReference>
<gene>
    <name evidence="2" type="ORF">SAMN02927925_02047</name>
</gene>
<feature type="domain" description="PKD-like" evidence="1">
    <location>
        <begin position="413"/>
        <end position="493"/>
    </location>
</feature>
<feature type="domain" description="PKD-like" evidence="1">
    <location>
        <begin position="593"/>
        <end position="677"/>
    </location>
</feature>
<proteinExistence type="predicted"/>
<protein>
    <submittedName>
        <fullName evidence="2">Gliding motility-associated C-terminal domain-containing protein</fullName>
    </submittedName>
</protein>
<dbReference type="AlphaFoldDB" id="A0A1G4VZB8"/>
<dbReference type="STRING" id="329186.SAMN02927925_02047"/>
<feature type="domain" description="PKD-like" evidence="1">
    <location>
        <begin position="323"/>
        <end position="402"/>
    </location>
</feature>
<feature type="domain" description="PKD-like" evidence="1">
    <location>
        <begin position="232"/>
        <end position="313"/>
    </location>
</feature>
<dbReference type="InterPro" id="IPR045828">
    <property type="entry name" value="PKD_Bacteroidetes"/>
</dbReference>